<dbReference type="Pfam" id="PF04993">
    <property type="entry name" value="TfoX_N"/>
    <property type="match status" value="1"/>
</dbReference>
<dbReference type="eggNOG" id="COG3070">
    <property type="taxonomic scope" value="Bacteria"/>
</dbReference>
<dbReference type="Gene3D" id="3.30.1460.30">
    <property type="entry name" value="YgaC/TfoX-N like chaperone"/>
    <property type="match status" value="1"/>
</dbReference>
<sequence length="116" mass="13233">MTTPSAEYVGYVLEHLQSIAPAQTSRFFGGVGISNGFVQFAMMMGNSLYFVVDEDSRKKYEQAGMQPFSYLTKKGRVQVRRYFEVPEEVLTDSEQLRHWANEAMIVADKTKKPNKP</sequence>
<accession>V5BDQ8</accession>
<dbReference type="STRING" id="1116472.MGMO_103c00070"/>
<organism evidence="2 3">
    <name type="scientific">Methyloglobulus morosus KoM1</name>
    <dbReference type="NCBI Taxonomy" id="1116472"/>
    <lineage>
        <taxon>Bacteria</taxon>
        <taxon>Pseudomonadati</taxon>
        <taxon>Pseudomonadota</taxon>
        <taxon>Gammaproteobacteria</taxon>
        <taxon>Methylococcales</taxon>
        <taxon>Methylococcaceae</taxon>
        <taxon>Methyloglobulus</taxon>
    </lineage>
</organism>
<dbReference type="AlphaFoldDB" id="V5BDQ8"/>
<keyword evidence="3" id="KW-1185">Reference proteome</keyword>
<feature type="domain" description="TfoX N-terminal" evidence="1">
    <location>
        <begin position="14"/>
        <end position="104"/>
    </location>
</feature>
<protein>
    <submittedName>
        <fullName evidence="2">Regulator of competence-specific genes</fullName>
    </submittedName>
</protein>
<evidence type="ECO:0000313" key="2">
    <source>
        <dbReference type="EMBL" id="ESS71440.1"/>
    </source>
</evidence>
<name>V5BDQ8_9GAMM</name>
<evidence type="ECO:0000313" key="3">
    <source>
        <dbReference type="Proteomes" id="UP000017842"/>
    </source>
</evidence>
<dbReference type="RefSeq" id="WP_023495484.1">
    <property type="nucleotide sequence ID" value="NZ_AYLO01000098.1"/>
</dbReference>
<gene>
    <name evidence="2" type="ORF">MGMO_103c00070</name>
</gene>
<dbReference type="EMBL" id="AYLO01000098">
    <property type="protein sequence ID" value="ESS71440.1"/>
    <property type="molecule type" value="Genomic_DNA"/>
</dbReference>
<comment type="caution">
    <text evidence="2">The sequence shown here is derived from an EMBL/GenBank/DDBJ whole genome shotgun (WGS) entry which is preliminary data.</text>
</comment>
<dbReference type="InterPro" id="IPR007076">
    <property type="entry name" value="TfoX_N"/>
</dbReference>
<dbReference type="Proteomes" id="UP000017842">
    <property type="component" value="Unassembled WGS sequence"/>
</dbReference>
<reference evidence="2 3" key="1">
    <citation type="journal article" date="2013" name="Genome Announc.">
        <title>Draft Genome Sequence of the Methanotrophic Gammaproteobacterium Methyloglobulus morosus DSM 22980 Strain KoM1.</title>
        <authorList>
            <person name="Poehlein A."/>
            <person name="Deutzmann J.S."/>
            <person name="Daniel R."/>
            <person name="Simeonova D.D."/>
        </authorList>
    </citation>
    <scope>NUCLEOTIDE SEQUENCE [LARGE SCALE GENOMIC DNA]</scope>
    <source>
        <strain evidence="2 3">KoM1</strain>
    </source>
</reference>
<dbReference type="SUPFAM" id="SSF159894">
    <property type="entry name" value="YgaC/TfoX-N like"/>
    <property type="match status" value="1"/>
</dbReference>
<dbReference type="OrthoDB" id="8687154at2"/>
<proteinExistence type="predicted"/>
<evidence type="ECO:0000259" key="1">
    <source>
        <dbReference type="Pfam" id="PF04993"/>
    </source>
</evidence>